<evidence type="ECO:0000313" key="3">
    <source>
        <dbReference type="Proteomes" id="UP000654123"/>
    </source>
</evidence>
<organism evidence="2 3">
    <name type="scientific">Streptomyces roseolilacinus</name>
    <dbReference type="NCBI Taxonomy" id="66904"/>
    <lineage>
        <taxon>Bacteria</taxon>
        <taxon>Bacillati</taxon>
        <taxon>Actinomycetota</taxon>
        <taxon>Actinomycetes</taxon>
        <taxon>Kitasatosporales</taxon>
        <taxon>Streptomycetaceae</taxon>
        <taxon>Streptomyces</taxon>
    </lineage>
</organism>
<dbReference type="EMBL" id="BMSV01000005">
    <property type="protein sequence ID" value="GGQ08397.1"/>
    <property type="molecule type" value="Genomic_DNA"/>
</dbReference>
<reference evidence="2" key="2">
    <citation type="submission" date="2020-09" db="EMBL/GenBank/DDBJ databases">
        <authorList>
            <person name="Sun Q."/>
            <person name="Ohkuma M."/>
        </authorList>
    </citation>
    <scope>NUCLEOTIDE SEQUENCE</scope>
    <source>
        <strain evidence="2">JCM 4335</strain>
    </source>
</reference>
<dbReference type="Proteomes" id="UP000654123">
    <property type="component" value="Unassembled WGS sequence"/>
</dbReference>
<evidence type="ECO:0000313" key="2">
    <source>
        <dbReference type="EMBL" id="GGQ08397.1"/>
    </source>
</evidence>
<reference evidence="2" key="1">
    <citation type="journal article" date="2014" name="Int. J. Syst. Evol. Microbiol.">
        <title>Complete genome sequence of Corynebacterium casei LMG S-19264T (=DSM 44701T), isolated from a smear-ripened cheese.</title>
        <authorList>
            <consortium name="US DOE Joint Genome Institute (JGI-PGF)"/>
            <person name="Walter F."/>
            <person name="Albersmeier A."/>
            <person name="Kalinowski J."/>
            <person name="Ruckert C."/>
        </authorList>
    </citation>
    <scope>NUCLEOTIDE SEQUENCE</scope>
    <source>
        <strain evidence="2">JCM 4335</strain>
    </source>
</reference>
<dbReference type="Gene3D" id="3.30.750.24">
    <property type="entry name" value="STAS domain"/>
    <property type="match status" value="1"/>
</dbReference>
<comment type="caution">
    <text evidence="2">The sequence shown here is derived from an EMBL/GenBank/DDBJ whole genome shotgun (WGS) entry which is preliminary data.</text>
</comment>
<protein>
    <recommendedName>
        <fullName evidence="1">MEDS domain-containing protein</fullName>
    </recommendedName>
</protein>
<keyword evidence="3" id="KW-1185">Reference proteome</keyword>
<gene>
    <name evidence="2" type="ORF">GCM10010249_28500</name>
</gene>
<dbReference type="Pfam" id="PF14417">
    <property type="entry name" value="MEDS"/>
    <property type="match status" value="1"/>
</dbReference>
<dbReference type="AlphaFoldDB" id="A0A918B2G4"/>
<dbReference type="InterPro" id="IPR025847">
    <property type="entry name" value="MEDS_domain"/>
</dbReference>
<evidence type="ECO:0000259" key="1">
    <source>
        <dbReference type="Pfam" id="PF14417"/>
    </source>
</evidence>
<name>A0A918B2G4_9ACTN</name>
<feature type="domain" description="MEDS" evidence="1">
    <location>
        <begin position="19"/>
        <end position="179"/>
    </location>
</feature>
<proteinExistence type="predicted"/>
<sequence>MVVVSEATALPARVSTAGRHSSVVVSDDRQWARHLCGFVRSGLDRGEQVQYFADTTAPERVLRTLADAGIDATAAVTRGQLAVPVAAQTYLAGAAFDPDAMIGLWHDAVDAAFARGHRGLRVIGEMSWGVRGAVGADRLLEYELRLHQEVFERLPLTAWCLYDRRLLPDAYVNLLAGAHLTHRGDPVAEPTLHVAPLADRVGFLMSGSAGYDTRDAVAAVAAAVRGTSAPRVEMDLTALRHLDAASLAVLADAAAGRPGGAGLHVRQPPPSLERLLELFPALGSVMEVVGR</sequence>
<dbReference type="InterPro" id="IPR036513">
    <property type="entry name" value="STAS_dom_sf"/>
</dbReference>
<accession>A0A918B2G4</accession>